<feature type="compositionally biased region" description="Acidic residues" evidence="2">
    <location>
        <begin position="375"/>
        <end position="391"/>
    </location>
</feature>
<dbReference type="InterPro" id="IPR027073">
    <property type="entry name" value="5_3_exoribonuclease"/>
</dbReference>
<sequence>MGVPGLFAFLKRRYSVIARLVTKQEDGSWDVAAPADALYVDMNHIIHSCTHANAGRDGTPYDEDVAFQRMDAYLTALLEVAGGLGAGPIAAEAPGPSPPASSSPQRPSPLRLLFVAIDGVAPIAKMNQQRTRRFLSAHVAEVTDRVEREVRAEMASQAGGGRVIPEMANSRFDPNIISPGTAFMGRVAERVRQILRTKVQTDPRFARLRVVVSDSYEPAEGEHKIMRFIRYIRTRPDYDPNTRHVIYGQDADLLLLSLLLHEPHVRIMREAQPEKQPNIAAAAAAAKKQLQQRTQPRGREPGSGSGARGGPHATGAVSAGGFGAAANSPGDTDSGSVCPTFEEVDISLLRECLRWEFAELCGTPDGRPLAAGYEAMEEDEEEGEVEEMAEDEREKKGEVEAADSEGEAEEEGVGTWAEEGMEVEVEG</sequence>
<dbReference type="GO" id="GO:0004534">
    <property type="term" value="F:5'-3' RNA exonuclease activity"/>
    <property type="evidence" value="ECO:0007669"/>
    <property type="project" value="TreeGrafter"/>
</dbReference>
<dbReference type="PANTHER" id="PTHR12341:SF7">
    <property type="entry name" value="5'-3' EXORIBONUCLEASE 1"/>
    <property type="match status" value="1"/>
</dbReference>
<feature type="region of interest" description="Disordered" evidence="2">
    <location>
        <begin position="271"/>
        <end position="337"/>
    </location>
</feature>
<evidence type="ECO:0000256" key="1">
    <source>
        <dbReference type="ARBA" id="ARBA00038299"/>
    </source>
</evidence>
<keyword evidence="5" id="KW-1185">Reference proteome</keyword>
<organism evidence="4 5">
    <name type="scientific">Volvox reticuliferus</name>
    <dbReference type="NCBI Taxonomy" id="1737510"/>
    <lineage>
        <taxon>Eukaryota</taxon>
        <taxon>Viridiplantae</taxon>
        <taxon>Chlorophyta</taxon>
        <taxon>core chlorophytes</taxon>
        <taxon>Chlorophyceae</taxon>
        <taxon>CS clade</taxon>
        <taxon>Chlamydomonadales</taxon>
        <taxon>Volvocaceae</taxon>
        <taxon>Volvox</taxon>
    </lineage>
</organism>
<feature type="non-terminal residue" evidence="4">
    <location>
        <position position="1"/>
    </location>
</feature>
<evidence type="ECO:0000259" key="3">
    <source>
        <dbReference type="Pfam" id="PF03159"/>
    </source>
</evidence>
<dbReference type="CDD" id="cd18673">
    <property type="entry name" value="PIN_XRN1-2-like"/>
    <property type="match status" value="1"/>
</dbReference>
<dbReference type="Pfam" id="PF03159">
    <property type="entry name" value="XRN_N"/>
    <property type="match status" value="2"/>
</dbReference>
<evidence type="ECO:0000256" key="2">
    <source>
        <dbReference type="SAM" id="MobiDB-lite"/>
    </source>
</evidence>
<protein>
    <recommendedName>
        <fullName evidence="3">Xrn1 N-terminal domain-containing protein</fullName>
    </recommendedName>
</protein>
<dbReference type="GO" id="GO:0005634">
    <property type="term" value="C:nucleus"/>
    <property type="evidence" value="ECO:0007669"/>
    <property type="project" value="TreeGrafter"/>
</dbReference>
<feature type="region of interest" description="Disordered" evidence="2">
    <location>
        <begin position="375"/>
        <end position="427"/>
    </location>
</feature>
<dbReference type="PANTHER" id="PTHR12341">
    <property type="entry name" value="5'-&gt;3' EXORIBONUCLEASE"/>
    <property type="match status" value="1"/>
</dbReference>
<proteinExistence type="inferred from homology"/>
<dbReference type="OrthoDB" id="514784at2759"/>
<dbReference type="EMBL" id="BNCP01000036">
    <property type="protein sequence ID" value="GIL86381.1"/>
    <property type="molecule type" value="Genomic_DNA"/>
</dbReference>
<dbReference type="GO" id="GO:0003723">
    <property type="term" value="F:RNA binding"/>
    <property type="evidence" value="ECO:0007669"/>
    <property type="project" value="TreeGrafter"/>
</dbReference>
<feature type="domain" description="Xrn1 N-terminal" evidence="3">
    <location>
        <begin position="1"/>
        <end position="80"/>
    </location>
</feature>
<reference evidence="4" key="1">
    <citation type="journal article" date="2021" name="Proc. Natl. Acad. Sci. U.S.A.">
        <title>Three genomes in the algal genus Volvox reveal the fate of a haploid sex-determining region after a transition to homothallism.</title>
        <authorList>
            <person name="Yamamoto K."/>
            <person name="Hamaji T."/>
            <person name="Kawai-Toyooka H."/>
            <person name="Matsuzaki R."/>
            <person name="Takahashi F."/>
            <person name="Nishimura Y."/>
            <person name="Kawachi M."/>
            <person name="Noguchi H."/>
            <person name="Minakuchi Y."/>
            <person name="Umen J.G."/>
            <person name="Toyoda A."/>
            <person name="Nozaki H."/>
        </authorList>
    </citation>
    <scope>NUCLEOTIDE SEQUENCE</scope>
    <source>
        <strain evidence="4">NIES-3786</strain>
    </source>
</reference>
<dbReference type="Gene3D" id="3.40.50.12390">
    <property type="match status" value="3"/>
</dbReference>
<comment type="caution">
    <text evidence="4">The sequence shown here is derived from an EMBL/GenBank/DDBJ whole genome shotgun (WGS) entry which is preliminary data.</text>
</comment>
<accession>A0A8J4CTL5</accession>
<comment type="similarity">
    <text evidence="1">Belongs to the 5'-3' exonuclease family.</text>
</comment>
<dbReference type="GO" id="GO:0000956">
    <property type="term" value="P:nuclear-transcribed mRNA catabolic process"/>
    <property type="evidence" value="ECO:0007669"/>
    <property type="project" value="TreeGrafter"/>
</dbReference>
<gene>
    <name evidence="4" type="ORF">Vretifemale_14735</name>
</gene>
<name>A0A8J4CTL5_9CHLO</name>
<evidence type="ECO:0000313" key="5">
    <source>
        <dbReference type="Proteomes" id="UP000747110"/>
    </source>
</evidence>
<feature type="domain" description="Xrn1 N-terminal" evidence="3">
    <location>
        <begin position="109"/>
        <end position="270"/>
    </location>
</feature>
<dbReference type="InterPro" id="IPR004859">
    <property type="entry name" value="Xrn1_N"/>
</dbReference>
<evidence type="ECO:0000313" key="4">
    <source>
        <dbReference type="EMBL" id="GIL86381.1"/>
    </source>
</evidence>
<dbReference type="AlphaFoldDB" id="A0A8J4CTL5"/>
<dbReference type="Proteomes" id="UP000747110">
    <property type="component" value="Unassembled WGS sequence"/>
</dbReference>
<feature type="compositionally biased region" description="Acidic residues" evidence="2">
    <location>
        <begin position="400"/>
        <end position="412"/>
    </location>
</feature>